<keyword evidence="5" id="KW-1185">Reference proteome</keyword>
<feature type="repeat" description="PPR" evidence="3">
    <location>
        <begin position="446"/>
        <end position="480"/>
    </location>
</feature>
<gene>
    <name evidence="4" type="ORF">HPP92_022482</name>
</gene>
<dbReference type="Pfam" id="PF13041">
    <property type="entry name" value="PPR_2"/>
    <property type="match status" value="4"/>
</dbReference>
<dbReference type="Pfam" id="PF12854">
    <property type="entry name" value="PPR_1"/>
    <property type="match status" value="1"/>
</dbReference>
<feature type="repeat" description="PPR" evidence="3">
    <location>
        <begin position="586"/>
        <end position="620"/>
    </location>
</feature>
<sequence>MALRALSSKSNRSIRSFTYGSNPRFLSKLQPVPIFVSHLAHQLFDQFSKPPNARDAQVLRSLGGRINTETVEIVLKELHGWRAAHECFRWASWQEGFRHSCYTYNTMAEILCKAHKKAQLMALAREVVEKRCPMTPGALGFLIRCLGRQGLVDAAGYLFDNAKHLSCIPNSYTYNCFLEVLAKMGNIQLVETRFTEMVEVMGWEPDRYTLTAILQSYCNAGELDCVLTIFNKIKDKGWLDEHIFTILIISFSKWGKVDQAYDLVERMENFGMRLSEKTFHVLIHGFSKQGRVDRAVDLFGRMKGLCLNGDLPLFRVMIKGLCNGQELRRALDLYMEMKENGISPDILLVKELIHAACAKGDFNSVSFLLKEEGEKMDMDGLVTLYNAVLDGLVRRHEFERALVLLRAMMKPSVLHGSHLAHEEFVNCTFEVCGGTVFKVKEEARPNMESFAIVICGLCKFQKLDLALDLLGDMIAVGCKGNVVIYNDLISGLCKAERLEEGYKVLQTMKEVGFEPTEFTENSIFCALCKREDLTAVLVLLKKMRLKGHIPWIKHCTMMVEQLCKNGKLVEALDFLDGMVQVGFLPDIIAYSAAIDGLCKVGSVDKALKLFHDISSSCYSPDVVAYNILINGFSKAGRLNMAQEILDEMLEKGLVPSVVTYNMMIDGWCKANKMSEALTCFTKMVDDERIPNTTTYTCLIDGLCNVGAAEDAIFFWNEMKRKGCHPNKISYTSIIHGLCKCGRVDAALVYFREMKQSGFNLDSSVFLLLVNALILDGKTTKSFELLHEVLEKSCCPIIGSKDHRLMMKALSKLYESNSSG</sequence>
<feature type="repeat" description="PPR" evidence="3">
    <location>
        <begin position="310"/>
        <end position="344"/>
    </location>
</feature>
<comment type="caution">
    <text evidence="4">The sequence shown here is derived from an EMBL/GenBank/DDBJ whole genome shotgun (WGS) entry which is preliminary data.</text>
</comment>
<dbReference type="AlphaFoldDB" id="A0A835PNM5"/>
<organism evidence="4 5">
    <name type="scientific">Vanilla planifolia</name>
    <name type="common">Vanilla</name>
    <dbReference type="NCBI Taxonomy" id="51239"/>
    <lineage>
        <taxon>Eukaryota</taxon>
        <taxon>Viridiplantae</taxon>
        <taxon>Streptophyta</taxon>
        <taxon>Embryophyta</taxon>
        <taxon>Tracheophyta</taxon>
        <taxon>Spermatophyta</taxon>
        <taxon>Magnoliopsida</taxon>
        <taxon>Liliopsida</taxon>
        <taxon>Asparagales</taxon>
        <taxon>Orchidaceae</taxon>
        <taxon>Vanilloideae</taxon>
        <taxon>Vanilleae</taxon>
        <taxon>Vanilla</taxon>
    </lineage>
</organism>
<feature type="repeat" description="PPR" evidence="3">
    <location>
        <begin position="656"/>
        <end position="690"/>
    </location>
</feature>
<reference evidence="4 5" key="1">
    <citation type="journal article" date="2020" name="Nat. Food">
        <title>A phased Vanilla planifolia genome enables genetic improvement of flavour and production.</title>
        <authorList>
            <person name="Hasing T."/>
            <person name="Tang H."/>
            <person name="Brym M."/>
            <person name="Khazi F."/>
            <person name="Huang T."/>
            <person name="Chambers A.H."/>
        </authorList>
    </citation>
    <scope>NUCLEOTIDE SEQUENCE [LARGE SCALE GENOMIC DNA]</scope>
    <source>
        <tissue evidence="4">Leaf</tissue>
    </source>
</reference>
<dbReference type="EMBL" id="JADCNL010000012">
    <property type="protein sequence ID" value="KAG0457325.1"/>
    <property type="molecule type" value="Genomic_DNA"/>
</dbReference>
<protein>
    <recommendedName>
        <fullName evidence="6">Pentatricopeptide repeat-containing protein</fullName>
    </recommendedName>
</protein>
<evidence type="ECO:0000256" key="2">
    <source>
        <dbReference type="ARBA" id="ARBA00022737"/>
    </source>
</evidence>
<evidence type="ECO:0000256" key="1">
    <source>
        <dbReference type="ARBA" id="ARBA00007626"/>
    </source>
</evidence>
<accession>A0A835PNM5</accession>
<dbReference type="Gene3D" id="1.25.40.10">
    <property type="entry name" value="Tetratricopeptide repeat domain"/>
    <property type="match status" value="6"/>
</dbReference>
<dbReference type="PANTHER" id="PTHR47941">
    <property type="entry name" value="PENTATRICOPEPTIDE REPEAT-CONTAINING PROTEIN 3, MITOCHONDRIAL"/>
    <property type="match status" value="1"/>
</dbReference>
<keyword evidence="2" id="KW-0677">Repeat</keyword>
<evidence type="ECO:0000313" key="4">
    <source>
        <dbReference type="EMBL" id="KAG0457325.1"/>
    </source>
</evidence>
<feature type="repeat" description="PPR" evidence="3">
    <location>
        <begin position="275"/>
        <end position="305"/>
    </location>
</feature>
<feature type="repeat" description="PPR" evidence="3">
    <location>
        <begin position="551"/>
        <end position="585"/>
    </location>
</feature>
<dbReference type="Pfam" id="PF01535">
    <property type="entry name" value="PPR"/>
    <property type="match status" value="5"/>
</dbReference>
<feature type="repeat" description="PPR" evidence="3">
    <location>
        <begin position="481"/>
        <end position="515"/>
    </location>
</feature>
<feature type="repeat" description="PPR" evidence="3">
    <location>
        <begin position="691"/>
        <end position="725"/>
    </location>
</feature>
<dbReference type="OrthoDB" id="8017587at2759"/>
<evidence type="ECO:0000313" key="5">
    <source>
        <dbReference type="Proteomes" id="UP000636800"/>
    </source>
</evidence>
<feature type="repeat" description="PPR" evidence="3">
    <location>
        <begin position="621"/>
        <end position="655"/>
    </location>
</feature>
<dbReference type="InterPro" id="IPR002885">
    <property type="entry name" value="PPR_rpt"/>
</dbReference>
<evidence type="ECO:0000256" key="3">
    <source>
        <dbReference type="PROSITE-ProRule" id="PRU00708"/>
    </source>
</evidence>
<evidence type="ECO:0008006" key="6">
    <source>
        <dbReference type="Google" id="ProtNLM"/>
    </source>
</evidence>
<feature type="repeat" description="PPR" evidence="3">
    <location>
        <begin position="240"/>
        <end position="274"/>
    </location>
</feature>
<feature type="repeat" description="PPR" evidence="3">
    <location>
        <begin position="726"/>
        <end position="760"/>
    </location>
</feature>
<comment type="similarity">
    <text evidence="1">Belongs to the PPR family. P subfamily.</text>
</comment>
<name>A0A835PNM5_VANPL</name>
<dbReference type="SUPFAM" id="SSF81901">
    <property type="entry name" value="HCP-like"/>
    <property type="match status" value="1"/>
</dbReference>
<dbReference type="Proteomes" id="UP000636800">
    <property type="component" value="Chromosome 12"/>
</dbReference>
<proteinExistence type="inferred from homology"/>
<dbReference type="InterPro" id="IPR011990">
    <property type="entry name" value="TPR-like_helical_dom_sf"/>
</dbReference>
<dbReference type="NCBIfam" id="TIGR00756">
    <property type="entry name" value="PPR"/>
    <property type="match status" value="14"/>
</dbReference>
<dbReference type="PROSITE" id="PS51375">
    <property type="entry name" value="PPR"/>
    <property type="match status" value="11"/>
</dbReference>